<evidence type="ECO:0000313" key="3">
    <source>
        <dbReference type="Proteomes" id="UP000528964"/>
    </source>
</evidence>
<sequence length="81" mass="8680">MPYNVIMDLEGRSEIVFCESAREASFRLRLLASKGVCQVRAMSTEGIVVPLDRLERIARSESAESVEGKPGPGAKPSASAA</sequence>
<dbReference type="RefSeq" id="WP_183395818.1">
    <property type="nucleotide sequence ID" value="NZ_JACIDR010000004.1"/>
</dbReference>
<reference evidence="2 3" key="1">
    <citation type="submission" date="2020-08" db="EMBL/GenBank/DDBJ databases">
        <title>Genomic Encyclopedia of Type Strains, Phase IV (KMG-IV): sequencing the most valuable type-strain genomes for metagenomic binning, comparative biology and taxonomic classification.</title>
        <authorList>
            <person name="Goeker M."/>
        </authorList>
    </citation>
    <scope>NUCLEOTIDE SEQUENCE [LARGE SCALE GENOMIC DNA]</scope>
    <source>
        <strain evidence="2 3">DSM 25481</strain>
    </source>
</reference>
<feature type="region of interest" description="Disordered" evidence="1">
    <location>
        <begin position="59"/>
        <end position="81"/>
    </location>
</feature>
<keyword evidence="3" id="KW-1185">Reference proteome</keyword>
<feature type="compositionally biased region" description="Low complexity" evidence="1">
    <location>
        <begin position="68"/>
        <end position="81"/>
    </location>
</feature>
<dbReference type="Proteomes" id="UP000528964">
    <property type="component" value="Unassembled WGS sequence"/>
</dbReference>
<accession>A0A7W6GGC4</accession>
<dbReference type="AlphaFoldDB" id="A0A7W6GGC4"/>
<gene>
    <name evidence="2" type="ORF">GGR24_002630</name>
</gene>
<dbReference type="EMBL" id="JACIDR010000004">
    <property type="protein sequence ID" value="MBB3973953.1"/>
    <property type="molecule type" value="Genomic_DNA"/>
</dbReference>
<organism evidence="2 3">
    <name type="scientific">Hansschlegelia beijingensis</name>
    <dbReference type="NCBI Taxonomy" id="1133344"/>
    <lineage>
        <taxon>Bacteria</taxon>
        <taxon>Pseudomonadati</taxon>
        <taxon>Pseudomonadota</taxon>
        <taxon>Alphaproteobacteria</taxon>
        <taxon>Hyphomicrobiales</taxon>
        <taxon>Methylopilaceae</taxon>
        <taxon>Hansschlegelia</taxon>
    </lineage>
</organism>
<proteinExistence type="predicted"/>
<comment type="caution">
    <text evidence="2">The sequence shown here is derived from an EMBL/GenBank/DDBJ whole genome shotgun (WGS) entry which is preliminary data.</text>
</comment>
<protein>
    <submittedName>
        <fullName evidence="2">Uncharacterized protein</fullName>
    </submittedName>
</protein>
<name>A0A7W6GGC4_9HYPH</name>
<evidence type="ECO:0000256" key="1">
    <source>
        <dbReference type="SAM" id="MobiDB-lite"/>
    </source>
</evidence>
<evidence type="ECO:0000313" key="2">
    <source>
        <dbReference type="EMBL" id="MBB3973953.1"/>
    </source>
</evidence>